<keyword evidence="6" id="KW-1185">Reference proteome</keyword>
<dbReference type="InterPro" id="IPR011344">
    <property type="entry name" value="ssDNA-bd"/>
</dbReference>
<keyword evidence="1 2" id="KW-0238">DNA-binding</keyword>
<dbReference type="SUPFAM" id="SSF50249">
    <property type="entry name" value="Nucleic acid-binding proteins"/>
    <property type="match status" value="1"/>
</dbReference>
<evidence type="ECO:0000313" key="5">
    <source>
        <dbReference type="EMBL" id="OZI57631.1"/>
    </source>
</evidence>
<evidence type="ECO:0000256" key="4">
    <source>
        <dbReference type="SAM" id="MobiDB-lite"/>
    </source>
</evidence>
<accession>A0A261U7R3</accession>
<dbReference type="InterPro" id="IPR012340">
    <property type="entry name" value="NA-bd_OB-fold"/>
</dbReference>
<evidence type="ECO:0000256" key="1">
    <source>
        <dbReference type="ARBA" id="ARBA00023125"/>
    </source>
</evidence>
<reference evidence="5 6" key="1">
    <citation type="submission" date="2017-05" db="EMBL/GenBank/DDBJ databases">
        <title>Complete and WGS of Bordetella genogroups.</title>
        <authorList>
            <person name="Spilker T."/>
            <person name="LiPuma J."/>
        </authorList>
    </citation>
    <scope>NUCLEOTIDE SEQUENCE [LARGE SCALE GENOMIC DNA]</scope>
    <source>
        <strain evidence="5 6">AU9919</strain>
    </source>
</reference>
<protein>
    <recommendedName>
        <fullName evidence="2 3">Single-stranded DNA-binding protein</fullName>
    </recommendedName>
</protein>
<dbReference type="Gene3D" id="2.40.50.140">
    <property type="entry name" value="Nucleic acid-binding proteins"/>
    <property type="match status" value="1"/>
</dbReference>
<dbReference type="NCBIfam" id="TIGR00621">
    <property type="entry name" value="ssb"/>
    <property type="match status" value="1"/>
</dbReference>
<feature type="region of interest" description="Disordered" evidence="4">
    <location>
        <begin position="104"/>
        <end position="148"/>
    </location>
</feature>
<sequence>MAQLTGIARIGRDVEVRYTPQSDAVANISLAFNYGKKDGDGNKPTQWVDASLWGQRAEAIAPHLLKGTLVYVVLDDVHQEDYQTRDGRSGSKIVGRVNVIEFAARPQQSSQPAQQQAPQATPQQAGTPATQSPRPATSLAEMADDCPF</sequence>
<dbReference type="RefSeq" id="WP_094837698.1">
    <property type="nucleotide sequence ID" value="NZ_NEVQ01000012.1"/>
</dbReference>
<dbReference type="GO" id="GO:0006260">
    <property type="term" value="P:DNA replication"/>
    <property type="evidence" value="ECO:0007669"/>
    <property type="project" value="InterPro"/>
</dbReference>
<evidence type="ECO:0000256" key="2">
    <source>
        <dbReference type="PIRNR" id="PIRNR002070"/>
    </source>
</evidence>
<evidence type="ECO:0000256" key="3">
    <source>
        <dbReference type="RuleBase" id="RU000524"/>
    </source>
</evidence>
<name>A0A261U7R3_9BORD</name>
<dbReference type="InterPro" id="IPR000424">
    <property type="entry name" value="Primosome_PriB/ssb"/>
</dbReference>
<proteinExistence type="predicted"/>
<dbReference type="PIRSF" id="PIRSF002070">
    <property type="entry name" value="SSB"/>
    <property type="match status" value="1"/>
</dbReference>
<dbReference type="EMBL" id="NEVQ01000012">
    <property type="protein sequence ID" value="OZI57631.1"/>
    <property type="molecule type" value="Genomic_DNA"/>
</dbReference>
<evidence type="ECO:0000313" key="6">
    <source>
        <dbReference type="Proteomes" id="UP000216885"/>
    </source>
</evidence>
<dbReference type="CDD" id="cd04496">
    <property type="entry name" value="SSB_OBF"/>
    <property type="match status" value="1"/>
</dbReference>
<gene>
    <name evidence="5" type="ORF">CAL20_09655</name>
</gene>
<feature type="compositionally biased region" description="Low complexity" evidence="4">
    <location>
        <begin position="104"/>
        <end position="133"/>
    </location>
</feature>
<organism evidence="5 6">
    <name type="scientific">Bordetella genomosp. 4</name>
    <dbReference type="NCBI Taxonomy" id="463044"/>
    <lineage>
        <taxon>Bacteria</taxon>
        <taxon>Pseudomonadati</taxon>
        <taxon>Pseudomonadota</taxon>
        <taxon>Betaproteobacteria</taxon>
        <taxon>Burkholderiales</taxon>
        <taxon>Alcaligenaceae</taxon>
        <taxon>Bordetella</taxon>
    </lineage>
</organism>
<dbReference type="PROSITE" id="PS50935">
    <property type="entry name" value="SSB"/>
    <property type="match status" value="1"/>
</dbReference>
<comment type="caution">
    <text evidence="5">The sequence shown here is derived from an EMBL/GenBank/DDBJ whole genome shotgun (WGS) entry which is preliminary data.</text>
</comment>
<dbReference type="Pfam" id="PF00436">
    <property type="entry name" value="SSB"/>
    <property type="match status" value="1"/>
</dbReference>
<dbReference type="AlphaFoldDB" id="A0A261U7R3"/>
<dbReference type="Proteomes" id="UP000216885">
    <property type="component" value="Unassembled WGS sequence"/>
</dbReference>
<dbReference type="GO" id="GO:0003697">
    <property type="term" value="F:single-stranded DNA binding"/>
    <property type="evidence" value="ECO:0007669"/>
    <property type="project" value="InterPro"/>
</dbReference>